<evidence type="ECO:0000313" key="3">
    <source>
        <dbReference type="EMBL" id="BAB60146.1"/>
    </source>
</evidence>
<dbReference type="InterPro" id="IPR003010">
    <property type="entry name" value="C-N_Hydrolase"/>
</dbReference>
<dbReference type="STRING" id="273116.gene:9381797"/>
<feature type="domain" description="CN hydrolase" evidence="2">
    <location>
        <begin position="4"/>
        <end position="225"/>
    </location>
</feature>
<dbReference type="PhylomeDB" id="Q97A06"/>
<evidence type="ECO:0000313" key="4">
    <source>
        <dbReference type="Proteomes" id="UP000001017"/>
    </source>
</evidence>
<dbReference type="PROSITE" id="PS50263">
    <property type="entry name" value="CN_HYDROLASE"/>
    <property type="match status" value="1"/>
</dbReference>
<reference evidence="3 4" key="2">
    <citation type="journal article" date="2000" name="Proc. Natl. Acad. Sci. U.S.A.">
        <title>Archaeal adaptation to higher temperatures revealed by genomic sequence of Thermoplasma volcanium.</title>
        <authorList>
            <person name="Kawashima T."/>
            <person name="Amano N."/>
            <person name="Koike H."/>
            <person name="Makino S."/>
            <person name="Higuchi S."/>
            <person name="Kawashima-Ohya Y."/>
            <person name="Watanabe K."/>
            <person name="Yamazaki M."/>
            <person name="Kanehori K."/>
            <person name="Kawamoto T."/>
            <person name="Nunoshiba T."/>
            <person name="Yamamoto Y."/>
            <person name="Aramaki H."/>
            <person name="Makino K."/>
            <person name="Suzuki M."/>
        </authorList>
    </citation>
    <scope>NUCLEOTIDE SEQUENCE [LARGE SCALE GENOMIC DNA]</scope>
    <source>
        <strain evidence="4">ATCC 51530 / DSM 4299 / JCM 9571 / NBRC 15438 / GSS1</strain>
    </source>
</reference>
<reference evidence="3 4" key="1">
    <citation type="journal article" date="1999" name="Proc. Jpn. Acad.">
        <title>Determination of the complete genomic DNA sequence of Thermoplasma volvanium GSS1.</title>
        <authorList>
            <person name="Kawashima T."/>
            <person name="Yamamoto Y."/>
            <person name="Aramaki H."/>
            <person name="Nunoshiba T."/>
            <person name="Kawamoto T."/>
            <person name="Watanabe K."/>
            <person name="Yamazaki M."/>
            <person name="Kanehori K."/>
            <person name="Amano N."/>
            <person name="Ohya Y."/>
            <person name="Makino K."/>
            <person name="Suzuki M."/>
        </authorList>
    </citation>
    <scope>NUCLEOTIDE SEQUENCE [LARGE SCALE GENOMIC DNA]</scope>
    <source>
        <strain evidence="4">ATCC 51530 / DSM 4299 / JCM 9571 / NBRC 15438 / GSS1</strain>
    </source>
</reference>
<dbReference type="Proteomes" id="UP000001017">
    <property type="component" value="Chromosome"/>
</dbReference>
<dbReference type="Pfam" id="PF00795">
    <property type="entry name" value="CN_hydrolase"/>
    <property type="match status" value="1"/>
</dbReference>
<gene>
    <name evidence="3" type="ORF">TVG1026247</name>
</gene>
<dbReference type="PaxDb" id="273116-14325221"/>
<accession>Q97A06</accession>
<keyword evidence="1" id="KW-0378">Hydrolase</keyword>
<name>Q97A06_THEVO</name>
<dbReference type="SUPFAM" id="SSF56317">
    <property type="entry name" value="Carbon-nitrogen hydrolase"/>
    <property type="match status" value="1"/>
</dbReference>
<dbReference type="PANTHER" id="PTHR43674:SF2">
    <property type="entry name" value="BETA-UREIDOPROPIONASE"/>
    <property type="match status" value="1"/>
</dbReference>
<sequence length="250" mass="28754">MNELSITAVQLHRQHFEDGLAYLEKVIDAKNSDFLVLPEKWSTEVMDQQAVIDLIKDSIVSKFNIAVPGSFSIKENGFLYNRAYIFHTGKLIGYQDKISLYGNEGRHYNSGSEIRIFRKDDLRIGIAICYDIDFPYYPKLLAKNKADIIANPSLIRSIFSDEWHLYVSARSLENRIPVLSVNSLSDPYKGKSIFSHPYEYQGGGKLRLEIFDDEAFTVTLNKKDFTELRDRRINEDPGVYSGYKVNIVDF</sequence>
<dbReference type="eggNOG" id="arCOG00062">
    <property type="taxonomic scope" value="Archaea"/>
</dbReference>
<dbReference type="EMBL" id="BA000011">
    <property type="protein sequence ID" value="BAB60146.1"/>
    <property type="molecule type" value="Genomic_DNA"/>
</dbReference>
<dbReference type="OrthoDB" id="41015at2157"/>
<organism evidence="3 4">
    <name type="scientific">Thermoplasma volcanium (strain ATCC 51530 / DSM 4299 / JCM 9571 / NBRC 15438 / GSS1)</name>
    <dbReference type="NCBI Taxonomy" id="273116"/>
    <lineage>
        <taxon>Archaea</taxon>
        <taxon>Methanobacteriati</taxon>
        <taxon>Thermoplasmatota</taxon>
        <taxon>Thermoplasmata</taxon>
        <taxon>Thermoplasmatales</taxon>
        <taxon>Thermoplasmataceae</taxon>
        <taxon>Thermoplasma</taxon>
    </lineage>
</organism>
<dbReference type="GO" id="GO:0016811">
    <property type="term" value="F:hydrolase activity, acting on carbon-nitrogen (but not peptide) bonds, in linear amides"/>
    <property type="evidence" value="ECO:0007669"/>
    <property type="project" value="UniProtKB-ARBA"/>
</dbReference>
<dbReference type="Gene3D" id="3.60.110.10">
    <property type="entry name" value="Carbon-nitrogen hydrolase"/>
    <property type="match status" value="1"/>
</dbReference>
<dbReference type="HOGENOM" id="CLU_030130_3_1_2"/>
<dbReference type="InterPro" id="IPR036526">
    <property type="entry name" value="C-N_Hydrolase_sf"/>
</dbReference>
<dbReference type="GeneID" id="1441114"/>
<evidence type="ECO:0000256" key="1">
    <source>
        <dbReference type="ARBA" id="ARBA00022801"/>
    </source>
</evidence>
<dbReference type="RefSeq" id="WP_052268472.1">
    <property type="nucleotide sequence ID" value="NC_002689.2"/>
</dbReference>
<evidence type="ECO:0000259" key="2">
    <source>
        <dbReference type="PROSITE" id="PS50263"/>
    </source>
</evidence>
<dbReference type="KEGG" id="tvo:TVG1026247"/>
<dbReference type="CDD" id="cd07197">
    <property type="entry name" value="nitrilase"/>
    <property type="match status" value="1"/>
</dbReference>
<dbReference type="AlphaFoldDB" id="Q97A06"/>
<dbReference type="PANTHER" id="PTHR43674">
    <property type="entry name" value="NITRILASE C965.09-RELATED"/>
    <property type="match status" value="1"/>
</dbReference>
<protein>
    <recommendedName>
        <fullName evidence="2">CN hydrolase domain-containing protein</fullName>
    </recommendedName>
</protein>
<keyword evidence="4" id="KW-1185">Reference proteome</keyword>
<dbReference type="InterPro" id="IPR050345">
    <property type="entry name" value="Aliph_Amidase/BUP"/>
</dbReference>
<proteinExistence type="predicted"/>